<dbReference type="EMBL" id="BMCT01000006">
    <property type="protein sequence ID" value="GGF75385.1"/>
    <property type="molecule type" value="Genomic_DNA"/>
</dbReference>
<evidence type="ECO:0000256" key="1">
    <source>
        <dbReference type="SAM" id="SignalP"/>
    </source>
</evidence>
<accession>A0A917C878</accession>
<dbReference type="RefSeq" id="WP_188581701.1">
    <property type="nucleotide sequence ID" value="NZ_BMCT01000006.1"/>
</dbReference>
<organism evidence="2 3">
    <name type="scientific">Azorhizobium oxalatiphilum</name>
    <dbReference type="NCBI Taxonomy" id="980631"/>
    <lineage>
        <taxon>Bacteria</taxon>
        <taxon>Pseudomonadati</taxon>
        <taxon>Pseudomonadota</taxon>
        <taxon>Alphaproteobacteria</taxon>
        <taxon>Hyphomicrobiales</taxon>
        <taxon>Xanthobacteraceae</taxon>
        <taxon>Azorhizobium</taxon>
    </lineage>
</organism>
<reference evidence="2" key="1">
    <citation type="journal article" date="2014" name="Int. J. Syst. Evol. Microbiol.">
        <title>Complete genome sequence of Corynebacterium casei LMG S-19264T (=DSM 44701T), isolated from a smear-ripened cheese.</title>
        <authorList>
            <consortium name="US DOE Joint Genome Institute (JGI-PGF)"/>
            <person name="Walter F."/>
            <person name="Albersmeier A."/>
            <person name="Kalinowski J."/>
            <person name="Ruckert C."/>
        </authorList>
    </citation>
    <scope>NUCLEOTIDE SEQUENCE</scope>
    <source>
        <strain evidence="2">CCM 7897</strain>
    </source>
</reference>
<reference evidence="2" key="2">
    <citation type="submission" date="2020-09" db="EMBL/GenBank/DDBJ databases">
        <authorList>
            <person name="Sun Q."/>
            <person name="Sedlacek I."/>
        </authorList>
    </citation>
    <scope>NUCLEOTIDE SEQUENCE</scope>
    <source>
        <strain evidence="2">CCM 7897</strain>
    </source>
</reference>
<name>A0A917C878_9HYPH</name>
<proteinExistence type="predicted"/>
<keyword evidence="1" id="KW-0732">Signal</keyword>
<evidence type="ECO:0000313" key="2">
    <source>
        <dbReference type="EMBL" id="GGF75385.1"/>
    </source>
</evidence>
<feature type="signal peptide" evidence="1">
    <location>
        <begin position="1"/>
        <end position="22"/>
    </location>
</feature>
<gene>
    <name evidence="2" type="ORF">GCM10007301_39100</name>
</gene>
<keyword evidence="3" id="KW-1185">Reference proteome</keyword>
<evidence type="ECO:0000313" key="3">
    <source>
        <dbReference type="Proteomes" id="UP000606044"/>
    </source>
</evidence>
<dbReference type="AlphaFoldDB" id="A0A917C878"/>
<protein>
    <recommendedName>
        <fullName evidence="4">Lipoprotein</fullName>
    </recommendedName>
</protein>
<dbReference type="Proteomes" id="UP000606044">
    <property type="component" value="Unassembled WGS sequence"/>
</dbReference>
<dbReference type="PROSITE" id="PS51257">
    <property type="entry name" value="PROKAR_LIPOPROTEIN"/>
    <property type="match status" value="1"/>
</dbReference>
<evidence type="ECO:0008006" key="4">
    <source>
        <dbReference type="Google" id="ProtNLM"/>
    </source>
</evidence>
<comment type="caution">
    <text evidence="2">The sequence shown here is derived from an EMBL/GenBank/DDBJ whole genome shotgun (WGS) entry which is preliminary data.</text>
</comment>
<sequence length="110" mass="11520">MQRKLLPLVPVVVLSAIIASCATQDSATDVEARKAKRCTDQIIARAMKEGLPYRIGYDGSATRTNSYGTGGAVSAMVFSSQSVSIPYVDVPALDGPRPGATWSACMDAPA</sequence>
<feature type="chain" id="PRO_5037298282" description="Lipoprotein" evidence="1">
    <location>
        <begin position="23"/>
        <end position="110"/>
    </location>
</feature>